<proteinExistence type="predicted"/>
<dbReference type="Proteomes" id="UP000632659">
    <property type="component" value="Unassembled WGS sequence"/>
</dbReference>
<dbReference type="AlphaFoldDB" id="A0A8J6TX44"/>
<dbReference type="PANTHER" id="PTHR33545">
    <property type="entry name" value="UPF0750 MEMBRANE PROTEIN YITT-RELATED"/>
    <property type="match status" value="1"/>
</dbReference>
<evidence type="ECO:0000313" key="8">
    <source>
        <dbReference type="EMBL" id="MBC8610600.1"/>
    </source>
</evidence>
<dbReference type="Gene3D" id="3.30.70.120">
    <property type="match status" value="1"/>
</dbReference>
<evidence type="ECO:0000256" key="3">
    <source>
        <dbReference type="ARBA" id="ARBA00022692"/>
    </source>
</evidence>
<evidence type="ECO:0000256" key="6">
    <source>
        <dbReference type="SAM" id="Phobius"/>
    </source>
</evidence>
<comment type="caution">
    <text evidence="8">The sequence shown here is derived from an EMBL/GenBank/DDBJ whole genome shotgun (WGS) entry which is preliminary data.</text>
</comment>
<evidence type="ECO:0000313" key="9">
    <source>
        <dbReference type="Proteomes" id="UP000632659"/>
    </source>
</evidence>
<evidence type="ECO:0000256" key="1">
    <source>
        <dbReference type="ARBA" id="ARBA00004651"/>
    </source>
</evidence>
<dbReference type="Pfam" id="PF02588">
    <property type="entry name" value="YitT_membrane"/>
    <property type="match status" value="1"/>
</dbReference>
<evidence type="ECO:0000256" key="2">
    <source>
        <dbReference type="ARBA" id="ARBA00022475"/>
    </source>
</evidence>
<feature type="transmembrane region" description="Helical" evidence="6">
    <location>
        <begin position="50"/>
        <end position="75"/>
    </location>
</feature>
<dbReference type="PIRSF" id="PIRSF006483">
    <property type="entry name" value="Membrane_protein_YitT"/>
    <property type="match status" value="1"/>
</dbReference>
<dbReference type="EMBL" id="JACRTL010000002">
    <property type="protein sequence ID" value="MBC8610600.1"/>
    <property type="molecule type" value="Genomic_DNA"/>
</dbReference>
<dbReference type="PANTHER" id="PTHR33545:SF9">
    <property type="entry name" value="UPF0750 MEMBRANE PROTEIN YITE"/>
    <property type="match status" value="1"/>
</dbReference>
<dbReference type="CDD" id="cd16380">
    <property type="entry name" value="YitT_C"/>
    <property type="match status" value="1"/>
</dbReference>
<evidence type="ECO:0000256" key="5">
    <source>
        <dbReference type="ARBA" id="ARBA00023136"/>
    </source>
</evidence>
<dbReference type="InterPro" id="IPR019264">
    <property type="entry name" value="DUF2179"/>
</dbReference>
<evidence type="ECO:0000259" key="7">
    <source>
        <dbReference type="Pfam" id="PF10035"/>
    </source>
</evidence>
<keyword evidence="9" id="KW-1185">Reference proteome</keyword>
<dbReference type="RefSeq" id="WP_093989403.1">
    <property type="nucleotide sequence ID" value="NZ_FYDD01000004.1"/>
</dbReference>
<dbReference type="InterPro" id="IPR003740">
    <property type="entry name" value="YitT"/>
</dbReference>
<feature type="domain" description="DUF2179" evidence="7">
    <location>
        <begin position="224"/>
        <end position="278"/>
    </location>
</feature>
<dbReference type="InterPro" id="IPR015867">
    <property type="entry name" value="N-reg_PII/ATP_PRibTrfase_C"/>
</dbReference>
<dbReference type="Pfam" id="PF10035">
    <property type="entry name" value="DUF2179"/>
    <property type="match status" value="1"/>
</dbReference>
<comment type="subcellular location">
    <subcellularLocation>
        <location evidence="1">Cell membrane</location>
        <topology evidence="1">Multi-pass membrane protein</topology>
    </subcellularLocation>
</comment>
<protein>
    <submittedName>
        <fullName evidence="8">YitT family protein</fullName>
    </submittedName>
</protein>
<keyword evidence="2" id="KW-1003">Cell membrane</keyword>
<dbReference type="GO" id="GO:0005886">
    <property type="term" value="C:plasma membrane"/>
    <property type="evidence" value="ECO:0007669"/>
    <property type="project" value="UniProtKB-SubCell"/>
</dbReference>
<keyword evidence="4 6" id="KW-1133">Transmembrane helix</keyword>
<evidence type="ECO:0000256" key="4">
    <source>
        <dbReference type="ARBA" id="ARBA00022989"/>
    </source>
</evidence>
<organism evidence="8 9">
    <name type="scientific">Massiliimalia timonensis</name>
    <dbReference type="NCBI Taxonomy" id="1987501"/>
    <lineage>
        <taxon>Bacteria</taxon>
        <taxon>Bacillati</taxon>
        <taxon>Bacillota</taxon>
        <taxon>Clostridia</taxon>
        <taxon>Eubacteriales</taxon>
        <taxon>Oscillospiraceae</taxon>
        <taxon>Massiliimalia</taxon>
    </lineage>
</organism>
<gene>
    <name evidence="8" type="ORF">H8702_05615</name>
</gene>
<reference evidence="8" key="1">
    <citation type="submission" date="2020-08" db="EMBL/GenBank/DDBJ databases">
        <title>Genome public.</title>
        <authorList>
            <person name="Liu C."/>
            <person name="Sun Q."/>
        </authorList>
    </citation>
    <scope>NUCLEOTIDE SEQUENCE</scope>
    <source>
        <strain evidence="8">NSJ-15</strain>
    </source>
</reference>
<keyword evidence="3 6" id="KW-0812">Transmembrane</keyword>
<feature type="transmembrane region" description="Helical" evidence="6">
    <location>
        <begin position="12"/>
        <end position="30"/>
    </location>
</feature>
<name>A0A8J6TX44_9FIRM</name>
<feature type="transmembrane region" description="Helical" evidence="6">
    <location>
        <begin position="150"/>
        <end position="171"/>
    </location>
</feature>
<feature type="transmembrane region" description="Helical" evidence="6">
    <location>
        <begin position="109"/>
        <end position="129"/>
    </location>
</feature>
<accession>A0A8J6TX44</accession>
<keyword evidence="5 6" id="KW-0472">Membrane</keyword>
<dbReference type="InterPro" id="IPR051461">
    <property type="entry name" value="UPF0750_membrane"/>
</dbReference>
<sequence>MPRRKAPILLRDILLTILGTAIYALGVYIFTAPNQIAPGGVSGLATVINYLTGAPIGIVTAAINFPLLILGWIYLGKGFILKTMVSVISFALIYDHVYCYLPFYSGNPLLAAVFGGILIGIGVGLTFYCEGSTGGLDIANLLVKRRYPRFKISTLVLASDVIVIVLAMIAYQNFDSAMYAMISMYVQTKLIDLVLIGVDNEKIVMVITRKGKEVSEFVLTRLERGATRIPSIGAYSKQENETLLCAIQQSEYRQLRRAVHEIDPDAFVMVASAAEVVGYGFQSKS</sequence>
<dbReference type="OrthoDB" id="3180973at2"/>